<dbReference type="EMBL" id="KN880460">
    <property type="protein sequence ID" value="KIY71018.1"/>
    <property type="molecule type" value="Genomic_DNA"/>
</dbReference>
<feature type="compositionally biased region" description="Basic residues" evidence="1">
    <location>
        <begin position="7"/>
        <end position="17"/>
    </location>
</feature>
<sequence length="310" mass="33568">MSDKAKPSKSRSSKKGSQHADIIDRLDYTGVGANVFHHDSPFDACAPSRNKHKTRAPMAAWTPGSDRGAGGPYPTADAYGAFDQGAQYDAPKKKVDAIAEAWGIHEPEPFEEFNAGGGRGDTPTSSIYNDREGRSRRNDEQPRSRAAGKRSLPPPQPIFISDSVGEDDVIVSTPGGGGMPKRSKSLMQRIKKMRDAPNVPVDSDYQPASEGDESRPSRPTHRTQNSFLGRFNKPESPTEPFILVDAQTNKNLPSVPYGGTPGSPSSPREDYFDRAHPSRNDNQSPGAVGSPGLGRKTSLMKRMKGVVRNL</sequence>
<feature type="compositionally biased region" description="Basic residues" evidence="1">
    <location>
        <begin position="298"/>
        <end position="310"/>
    </location>
</feature>
<dbReference type="OrthoDB" id="5352132at2759"/>
<dbReference type="PANTHER" id="PTHR28307:SF2">
    <property type="entry name" value="PROTEIN PAL1"/>
    <property type="match status" value="1"/>
</dbReference>
<name>A0A0D7BKE2_9AGAR</name>
<protein>
    <submittedName>
        <fullName evidence="2">Pal1-domain-containing protein</fullName>
    </submittedName>
</protein>
<feature type="region of interest" description="Disordered" evidence="1">
    <location>
        <begin position="107"/>
        <end position="310"/>
    </location>
</feature>
<feature type="region of interest" description="Disordered" evidence="1">
    <location>
        <begin position="42"/>
        <end position="76"/>
    </location>
</feature>
<feature type="compositionally biased region" description="Basic and acidic residues" evidence="1">
    <location>
        <begin position="267"/>
        <end position="279"/>
    </location>
</feature>
<evidence type="ECO:0000256" key="1">
    <source>
        <dbReference type="SAM" id="MobiDB-lite"/>
    </source>
</evidence>
<dbReference type="Pfam" id="PF08316">
    <property type="entry name" value="Pal1"/>
    <property type="match status" value="1"/>
</dbReference>
<dbReference type="GO" id="GO:0005737">
    <property type="term" value="C:cytoplasm"/>
    <property type="evidence" value="ECO:0007669"/>
    <property type="project" value="TreeGrafter"/>
</dbReference>
<dbReference type="PANTHER" id="PTHR28307">
    <property type="entry name" value="PROTEIN PAL1"/>
    <property type="match status" value="1"/>
</dbReference>
<dbReference type="STRING" id="1314674.A0A0D7BKE2"/>
<feature type="compositionally biased region" description="Basic residues" evidence="1">
    <location>
        <begin position="181"/>
        <end position="192"/>
    </location>
</feature>
<dbReference type="AlphaFoldDB" id="A0A0D7BKE2"/>
<feature type="region of interest" description="Disordered" evidence="1">
    <location>
        <begin position="1"/>
        <end position="22"/>
    </location>
</feature>
<accession>A0A0D7BKE2</accession>
<organism evidence="2 3">
    <name type="scientific">Cylindrobasidium torrendii FP15055 ss-10</name>
    <dbReference type="NCBI Taxonomy" id="1314674"/>
    <lineage>
        <taxon>Eukaryota</taxon>
        <taxon>Fungi</taxon>
        <taxon>Dikarya</taxon>
        <taxon>Basidiomycota</taxon>
        <taxon>Agaricomycotina</taxon>
        <taxon>Agaricomycetes</taxon>
        <taxon>Agaricomycetidae</taxon>
        <taxon>Agaricales</taxon>
        <taxon>Marasmiineae</taxon>
        <taxon>Physalacriaceae</taxon>
        <taxon>Cylindrobasidium</taxon>
    </lineage>
</organism>
<keyword evidence="3" id="KW-1185">Reference proteome</keyword>
<feature type="compositionally biased region" description="Basic and acidic residues" evidence="1">
    <location>
        <begin position="129"/>
        <end position="143"/>
    </location>
</feature>
<evidence type="ECO:0000313" key="2">
    <source>
        <dbReference type="EMBL" id="KIY71018.1"/>
    </source>
</evidence>
<dbReference type="InterPro" id="IPR013226">
    <property type="entry name" value="Pal1"/>
</dbReference>
<evidence type="ECO:0000313" key="3">
    <source>
        <dbReference type="Proteomes" id="UP000054007"/>
    </source>
</evidence>
<feature type="compositionally biased region" description="Low complexity" evidence="1">
    <location>
        <begin position="253"/>
        <end position="266"/>
    </location>
</feature>
<dbReference type="Proteomes" id="UP000054007">
    <property type="component" value="Unassembled WGS sequence"/>
</dbReference>
<reference evidence="2 3" key="1">
    <citation type="journal article" date="2015" name="Fungal Genet. Biol.">
        <title>Evolution of novel wood decay mechanisms in Agaricales revealed by the genome sequences of Fistulina hepatica and Cylindrobasidium torrendii.</title>
        <authorList>
            <person name="Floudas D."/>
            <person name="Held B.W."/>
            <person name="Riley R."/>
            <person name="Nagy L.G."/>
            <person name="Koehler G."/>
            <person name="Ransdell A.S."/>
            <person name="Younus H."/>
            <person name="Chow J."/>
            <person name="Chiniquy J."/>
            <person name="Lipzen A."/>
            <person name="Tritt A."/>
            <person name="Sun H."/>
            <person name="Haridas S."/>
            <person name="LaButti K."/>
            <person name="Ohm R.A."/>
            <person name="Kues U."/>
            <person name="Blanchette R.A."/>
            <person name="Grigoriev I.V."/>
            <person name="Minto R.E."/>
            <person name="Hibbett D.S."/>
        </authorList>
    </citation>
    <scope>NUCLEOTIDE SEQUENCE [LARGE SCALE GENOMIC DNA]</scope>
    <source>
        <strain evidence="2 3">FP15055 ss-10</strain>
    </source>
</reference>
<proteinExistence type="predicted"/>
<gene>
    <name evidence="2" type="ORF">CYLTODRAFT_419286</name>
</gene>